<name>V5AJF3_TRYCR</name>
<dbReference type="EMBL" id="AYLP01000855">
    <property type="protein sequence ID" value="ESS55399.1"/>
    <property type="molecule type" value="Genomic_DNA"/>
</dbReference>
<dbReference type="VEuPathDB" id="TriTrypDB:TCDM_13135"/>
<feature type="region of interest" description="Disordered" evidence="1">
    <location>
        <begin position="130"/>
        <end position="183"/>
    </location>
</feature>
<sequence>MRVWRLVGRSPFPPSSSGKAREGSRRIPTADAIIEGSRNYRGRFVHNNGRMDNTFLICGGENHRFTTTMDRVVTRQEVRRLLRGSCTSFTYFPLFAVCDGGGRFLPGLKGILFSFLFTAGDSASLLMPRGGRHAGGAHTSPNGMQGQPRNSSDYHYFGNGGGDDGGSPPLGRTSIGACRRTDR</sequence>
<evidence type="ECO:0000313" key="2">
    <source>
        <dbReference type="EMBL" id="ESS55399.1"/>
    </source>
</evidence>
<accession>V5AJF3</accession>
<evidence type="ECO:0000256" key="1">
    <source>
        <dbReference type="SAM" id="MobiDB-lite"/>
    </source>
</evidence>
<organism evidence="2 3">
    <name type="scientific">Trypanosoma cruzi Dm28c</name>
    <dbReference type="NCBI Taxonomy" id="1416333"/>
    <lineage>
        <taxon>Eukaryota</taxon>
        <taxon>Discoba</taxon>
        <taxon>Euglenozoa</taxon>
        <taxon>Kinetoplastea</taxon>
        <taxon>Metakinetoplastina</taxon>
        <taxon>Trypanosomatida</taxon>
        <taxon>Trypanosomatidae</taxon>
        <taxon>Trypanosoma</taxon>
        <taxon>Schizotrypanum</taxon>
    </lineage>
</organism>
<feature type="region of interest" description="Disordered" evidence="1">
    <location>
        <begin position="1"/>
        <end position="26"/>
    </location>
</feature>
<dbReference type="AlphaFoldDB" id="V5AJF3"/>
<protein>
    <submittedName>
        <fullName evidence="2">Uncharacterized protein</fullName>
    </submittedName>
</protein>
<comment type="caution">
    <text evidence="2">The sequence shown here is derived from an EMBL/GenBank/DDBJ whole genome shotgun (WGS) entry which is preliminary data.</text>
</comment>
<proteinExistence type="predicted"/>
<reference evidence="2 3" key="1">
    <citation type="journal article" date="2014" name="Genome Announc.">
        <title>Trypanosoma cruzi Clone Dm28c Draft Genome Sequence.</title>
        <authorList>
            <person name="Grisard E.C."/>
            <person name="Teixeira S.M."/>
            <person name="de Almeida L.G."/>
            <person name="Stoco P.H."/>
            <person name="Gerber A.L."/>
            <person name="Talavera-Lopez C."/>
            <person name="Lima O.C."/>
            <person name="Andersson B."/>
            <person name="de Vasconcelos A.T."/>
        </authorList>
    </citation>
    <scope>NUCLEOTIDE SEQUENCE [LARGE SCALE GENOMIC DNA]</scope>
    <source>
        <strain evidence="2 3">Dm28c</strain>
    </source>
</reference>
<evidence type="ECO:0000313" key="3">
    <source>
        <dbReference type="Proteomes" id="UP000017861"/>
    </source>
</evidence>
<gene>
    <name evidence="2" type="ORF">TCDM_13135</name>
</gene>
<feature type="compositionally biased region" description="Polar residues" evidence="1">
    <location>
        <begin position="139"/>
        <end position="153"/>
    </location>
</feature>
<dbReference type="Proteomes" id="UP000017861">
    <property type="component" value="Unassembled WGS sequence"/>
</dbReference>